<name>A0A8H5SND9_FUSHE</name>
<evidence type="ECO:0000256" key="1">
    <source>
        <dbReference type="SAM" id="MobiDB-lite"/>
    </source>
</evidence>
<feature type="signal peptide" evidence="2">
    <location>
        <begin position="1"/>
        <end position="20"/>
    </location>
</feature>
<comment type="caution">
    <text evidence="3">The sequence shown here is derived from an EMBL/GenBank/DDBJ whole genome shotgun (WGS) entry which is preliminary data.</text>
</comment>
<evidence type="ECO:0000313" key="3">
    <source>
        <dbReference type="EMBL" id="KAF5656815.1"/>
    </source>
</evidence>
<feature type="chain" id="PRO_5034378287" description="Apple domain-containing protein" evidence="2">
    <location>
        <begin position="21"/>
        <end position="210"/>
    </location>
</feature>
<dbReference type="OrthoDB" id="5099182at2759"/>
<reference evidence="3 4" key="1">
    <citation type="submission" date="2020-05" db="EMBL/GenBank/DDBJ databases">
        <title>Identification and distribution of gene clusters putatively required for synthesis of sphingolipid metabolism inhibitors in phylogenetically diverse species of the filamentous fungus Fusarium.</title>
        <authorList>
            <person name="Kim H.-S."/>
            <person name="Busman M."/>
            <person name="Brown D.W."/>
            <person name="Divon H."/>
            <person name="Uhlig S."/>
            <person name="Proctor R.H."/>
        </authorList>
    </citation>
    <scope>NUCLEOTIDE SEQUENCE [LARGE SCALE GENOMIC DNA]</scope>
    <source>
        <strain evidence="3 4">NRRL 20693</strain>
    </source>
</reference>
<evidence type="ECO:0000313" key="4">
    <source>
        <dbReference type="Proteomes" id="UP000567885"/>
    </source>
</evidence>
<feature type="compositionally biased region" description="Low complexity" evidence="1">
    <location>
        <begin position="54"/>
        <end position="87"/>
    </location>
</feature>
<evidence type="ECO:0000256" key="2">
    <source>
        <dbReference type="SAM" id="SignalP"/>
    </source>
</evidence>
<dbReference type="Proteomes" id="UP000567885">
    <property type="component" value="Unassembled WGS sequence"/>
</dbReference>
<proteinExistence type="predicted"/>
<protein>
    <recommendedName>
        <fullName evidence="5">Apple domain-containing protein</fullName>
    </recommendedName>
</protein>
<accession>A0A8H5SND9</accession>
<evidence type="ECO:0008006" key="5">
    <source>
        <dbReference type="Google" id="ProtNLM"/>
    </source>
</evidence>
<keyword evidence="2" id="KW-0732">Signal</keyword>
<keyword evidence="4" id="KW-1185">Reference proteome</keyword>
<sequence length="210" mass="22518">MSLKTLALSCLVLAPLGVHGGACKPRSTDSIIISSSQTTVASEILQPTDVTSILSSEHETTSSSEVTRPTEPTTTSSSDIETTSSYEAPSTTTSSAPCPAWTPKNPYPADEVCAKPLYYDHSNGPNSLGSTLKANINECAKSCGDTPQCVSFYTEDYVPGPGAPTYKICFLFKSYYQEISGFGQRQDDQPSYWEQGCFECVREAPPPIVS</sequence>
<dbReference type="AlphaFoldDB" id="A0A8H5SND9"/>
<organism evidence="3 4">
    <name type="scientific">Fusarium heterosporum</name>
    <dbReference type="NCBI Taxonomy" id="42747"/>
    <lineage>
        <taxon>Eukaryota</taxon>
        <taxon>Fungi</taxon>
        <taxon>Dikarya</taxon>
        <taxon>Ascomycota</taxon>
        <taxon>Pezizomycotina</taxon>
        <taxon>Sordariomycetes</taxon>
        <taxon>Hypocreomycetidae</taxon>
        <taxon>Hypocreales</taxon>
        <taxon>Nectriaceae</taxon>
        <taxon>Fusarium</taxon>
        <taxon>Fusarium heterosporum species complex</taxon>
    </lineage>
</organism>
<feature type="region of interest" description="Disordered" evidence="1">
    <location>
        <begin position="54"/>
        <end position="101"/>
    </location>
</feature>
<dbReference type="EMBL" id="JAAGWQ010000315">
    <property type="protein sequence ID" value="KAF5656815.1"/>
    <property type="molecule type" value="Genomic_DNA"/>
</dbReference>
<gene>
    <name evidence="3" type="ORF">FHETE_10789</name>
</gene>